<dbReference type="PANTHER" id="PTHR30537:SF1">
    <property type="entry name" value="HTH-TYPE TRANSCRIPTIONAL REGULATOR PGRR"/>
    <property type="match status" value="1"/>
</dbReference>
<dbReference type="PATRIC" id="fig|53707.9.peg.3710"/>
<dbReference type="Pfam" id="PF00126">
    <property type="entry name" value="HTH_1"/>
    <property type="match status" value="1"/>
</dbReference>
<name>A0A0P9TWL4_PSEAV</name>
<dbReference type="FunFam" id="1.10.10.10:FF:000001">
    <property type="entry name" value="LysR family transcriptional regulator"/>
    <property type="match status" value="1"/>
</dbReference>
<dbReference type="InterPro" id="IPR036390">
    <property type="entry name" value="WH_DNA-bd_sf"/>
</dbReference>
<dbReference type="PRINTS" id="PR00039">
    <property type="entry name" value="HTHLYSR"/>
</dbReference>
<comment type="caution">
    <text evidence="6">The sequence shown here is derived from an EMBL/GenBank/DDBJ whole genome shotgun (WGS) entry which is preliminary data.</text>
</comment>
<reference evidence="6 7" key="1">
    <citation type="submission" date="2015-09" db="EMBL/GenBank/DDBJ databases">
        <title>Genome announcement of multiple Pseudomonas syringae strains.</title>
        <authorList>
            <person name="Thakur S."/>
            <person name="Wang P.W."/>
            <person name="Gong Y."/>
            <person name="Weir B.S."/>
            <person name="Guttman D.S."/>
        </authorList>
    </citation>
    <scope>NUCLEOTIDE SEQUENCE [LARGE SCALE GENOMIC DNA]</scope>
    <source>
        <strain evidence="6 7">ICMP3507</strain>
    </source>
</reference>
<evidence type="ECO:0000256" key="2">
    <source>
        <dbReference type="ARBA" id="ARBA00023015"/>
    </source>
</evidence>
<dbReference type="GO" id="GO:0006351">
    <property type="term" value="P:DNA-templated transcription"/>
    <property type="evidence" value="ECO:0007669"/>
    <property type="project" value="TreeGrafter"/>
</dbReference>
<keyword evidence="2" id="KW-0805">Transcription regulation</keyword>
<organism evidence="6 7">
    <name type="scientific">Pseudomonas amygdali pv. lachrymans</name>
    <name type="common">Pseudomonas syringae pv. lachrymans</name>
    <dbReference type="NCBI Taxonomy" id="53707"/>
    <lineage>
        <taxon>Bacteria</taxon>
        <taxon>Pseudomonadati</taxon>
        <taxon>Pseudomonadota</taxon>
        <taxon>Gammaproteobacteria</taxon>
        <taxon>Pseudomonadales</taxon>
        <taxon>Pseudomonadaceae</taxon>
        <taxon>Pseudomonas</taxon>
        <taxon>Pseudomonas amygdali</taxon>
    </lineage>
</organism>
<dbReference type="CDD" id="cd08474">
    <property type="entry name" value="PBP2_CrgA_like_5"/>
    <property type="match status" value="1"/>
</dbReference>
<keyword evidence="4" id="KW-0804">Transcription</keyword>
<dbReference type="Pfam" id="PF03466">
    <property type="entry name" value="LysR_substrate"/>
    <property type="match status" value="1"/>
</dbReference>
<evidence type="ECO:0000259" key="5">
    <source>
        <dbReference type="PROSITE" id="PS50931"/>
    </source>
</evidence>
<feature type="domain" description="HTH lysR-type" evidence="5">
    <location>
        <begin position="4"/>
        <end position="61"/>
    </location>
</feature>
<dbReference type="AlphaFoldDB" id="A0A0P9TWL4"/>
<dbReference type="InterPro" id="IPR000847">
    <property type="entry name" value="LysR_HTH_N"/>
</dbReference>
<evidence type="ECO:0000313" key="6">
    <source>
        <dbReference type="EMBL" id="KPX62379.1"/>
    </source>
</evidence>
<sequence>MFQDEMGSLMAFVAVAEERSFTRAAGRLGTSQSALSHKIRRLEARLGVRLLTRTTRSVSPTAAGERLLETLKPALADITAQLESLTDVRDKPAGSIRITTADHVAETILWPALNRWLPKYPDIEVEITVDNGFVDIVAERFDAGIRLGENLDKDMIAVPIGPMERCVIVGSPSYLAKYPVPTHPDQLVNHLCINRRFPSLNGKSAWHFEKDGQATQVRVSGQVAFNRPEMILEAAVAGYGLACLLDSQVIHQVEAGRLVRVLDDWCPAFPGYYLYYPSRRQNTSAFQLLVEALRYSKSE</sequence>
<dbReference type="Proteomes" id="UP000050265">
    <property type="component" value="Unassembled WGS sequence"/>
</dbReference>
<protein>
    <submittedName>
        <fullName evidence="6">LysR family transcriptional regulator</fullName>
    </submittedName>
</protein>
<dbReference type="EMBL" id="LJQP01000341">
    <property type="protein sequence ID" value="KPX62379.1"/>
    <property type="molecule type" value="Genomic_DNA"/>
</dbReference>
<evidence type="ECO:0000313" key="7">
    <source>
        <dbReference type="Proteomes" id="UP000050265"/>
    </source>
</evidence>
<evidence type="ECO:0000256" key="1">
    <source>
        <dbReference type="ARBA" id="ARBA00009437"/>
    </source>
</evidence>
<dbReference type="InterPro" id="IPR005119">
    <property type="entry name" value="LysR_subst-bd"/>
</dbReference>
<dbReference type="SUPFAM" id="SSF46785">
    <property type="entry name" value="Winged helix' DNA-binding domain"/>
    <property type="match status" value="1"/>
</dbReference>
<dbReference type="GO" id="GO:0003700">
    <property type="term" value="F:DNA-binding transcription factor activity"/>
    <property type="evidence" value="ECO:0007669"/>
    <property type="project" value="InterPro"/>
</dbReference>
<keyword evidence="3" id="KW-0238">DNA-binding</keyword>
<dbReference type="Gene3D" id="3.40.190.290">
    <property type="match status" value="1"/>
</dbReference>
<evidence type="ECO:0000256" key="3">
    <source>
        <dbReference type="ARBA" id="ARBA00023125"/>
    </source>
</evidence>
<dbReference type="SUPFAM" id="SSF53850">
    <property type="entry name" value="Periplasmic binding protein-like II"/>
    <property type="match status" value="1"/>
</dbReference>
<evidence type="ECO:0000256" key="4">
    <source>
        <dbReference type="ARBA" id="ARBA00023163"/>
    </source>
</evidence>
<proteinExistence type="inferred from homology"/>
<comment type="similarity">
    <text evidence="1">Belongs to the LysR transcriptional regulatory family.</text>
</comment>
<dbReference type="GO" id="GO:0043565">
    <property type="term" value="F:sequence-specific DNA binding"/>
    <property type="evidence" value="ECO:0007669"/>
    <property type="project" value="TreeGrafter"/>
</dbReference>
<gene>
    <name evidence="6" type="ORF">ALO35_101947</name>
</gene>
<dbReference type="FunFam" id="3.40.190.290:FF:000012">
    <property type="entry name" value="Transcriptional regulator, LysR family"/>
    <property type="match status" value="1"/>
</dbReference>
<dbReference type="Gene3D" id="1.10.10.10">
    <property type="entry name" value="Winged helix-like DNA-binding domain superfamily/Winged helix DNA-binding domain"/>
    <property type="match status" value="1"/>
</dbReference>
<dbReference type="PANTHER" id="PTHR30537">
    <property type="entry name" value="HTH-TYPE TRANSCRIPTIONAL REGULATOR"/>
    <property type="match status" value="1"/>
</dbReference>
<accession>A0A0P9TWL4</accession>
<dbReference type="InterPro" id="IPR036388">
    <property type="entry name" value="WH-like_DNA-bd_sf"/>
</dbReference>
<dbReference type="InterPro" id="IPR058163">
    <property type="entry name" value="LysR-type_TF_proteobact-type"/>
</dbReference>
<dbReference type="PROSITE" id="PS50931">
    <property type="entry name" value="HTH_LYSR"/>
    <property type="match status" value="1"/>
</dbReference>